<dbReference type="CDD" id="cd00609">
    <property type="entry name" value="AAT_like"/>
    <property type="match status" value="1"/>
</dbReference>
<dbReference type="InterPro" id="IPR015421">
    <property type="entry name" value="PyrdxlP-dep_Trfase_major"/>
</dbReference>
<dbReference type="Gene3D" id="1.10.10.10">
    <property type="entry name" value="Winged helix-like DNA-binding domain superfamily/Winged helix DNA-binding domain"/>
    <property type="match status" value="1"/>
</dbReference>
<evidence type="ECO:0000256" key="4">
    <source>
        <dbReference type="ARBA" id="ARBA00022679"/>
    </source>
</evidence>
<dbReference type="PROSITE" id="PS50949">
    <property type="entry name" value="HTH_GNTR"/>
    <property type="match status" value="1"/>
</dbReference>
<evidence type="ECO:0000256" key="3">
    <source>
        <dbReference type="ARBA" id="ARBA00022576"/>
    </source>
</evidence>
<dbReference type="EMBL" id="JAMBOL010000014">
    <property type="protein sequence ID" value="MCM3715322.1"/>
    <property type="molecule type" value="Genomic_DNA"/>
</dbReference>
<comment type="caution">
    <text evidence="10">The sequence shown here is derived from an EMBL/GenBank/DDBJ whole genome shotgun (WGS) entry which is preliminary data.</text>
</comment>
<dbReference type="GO" id="GO:0030170">
    <property type="term" value="F:pyridoxal phosphate binding"/>
    <property type="evidence" value="ECO:0007669"/>
    <property type="project" value="InterPro"/>
</dbReference>
<dbReference type="InterPro" id="IPR015424">
    <property type="entry name" value="PyrdxlP-dep_Trfase"/>
</dbReference>
<dbReference type="CDD" id="cd07377">
    <property type="entry name" value="WHTH_GntR"/>
    <property type="match status" value="1"/>
</dbReference>
<keyword evidence="5" id="KW-0663">Pyridoxal phosphate</keyword>
<evidence type="ECO:0000256" key="5">
    <source>
        <dbReference type="ARBA" id="ARBA00022898"/>
    </source>
</evidence>
<dbReference type="InterPro" id="IPR004839">
    <property type="entry name" value="Aminotransferase_I/II_large"/>
</dbReference>
<feature type="domain" description="HTH gntR-type" evidence="9">
    <location>
        <begin position="11"/>
        <end position="79"/>
    </location>
</feature>
<evidence type="ECO:0000256" key="6">
    <source>
        <dbReference type="ARBA" id="ARBA00023015"/>
    </source>
</evidence>
<evidence type="ECO:0000256" key="7">
    <source>
        <dbReference type="ARBA" id="ARBA00023125"/>
    </source>
</evidence>
<keyword evidence="3 10" id="KW-0032">Aminotransferase</keyword>
<evidence type="ECO:0000313" key="10">
    <source>
        <dbReference type="EMBL" id="MCM3715322.1"/>
    </source>
</evidence>
<gene>
    <name evidence="10" type="ORF">M3202_14720</name>
</gene>
<dbReference type="SMART" id="SM00345">
    <property type="entry name" value="HTH_GNTR"/>
    <property type="match status" value="1"/>
</dbReference>
<evidence type="ECO:0000256" key="8">
    <source>
        <dbReference type="ARBA" id="ARBA00023163"/>
    </source>
</evidence>
<evidence type="ECO:0000313" key="11">
    <source>
        <dbReference type="Proteomes" id="UP001139179"/>
    </source>
</evidence>
<protein>
    <submittedName>
        <fullName evidence="10">PLP-dependent aminotransferase family protein</fullName>
    </submittedName>
</protein>
<dbReference type="InterPro" id="IPR036388">
    <property type="entry name" value="WH-like_DNA-bd_sf"/>
</dbReference>
<evidence type="ECO:0000256" key="2">
    <source>
        <dbReference type="ARBA" id="ARBA00005384"/>
    </source>
</evidence>
<organism evidence="10 11">
    <name type="scientific">Halalkalibacter oceani</name>
    <dbReference type="NCBI Taxonomy" id="1653776"/>
    <lineage>
        <taxon>Bacteria</taxon>
        <taxon>Bacillati</taxon>
        <taxon>Bacillota</taxon>
        <taxon>Bacilli</taxon>
        <taxon>Bacillales</taxon>
        <taxon>Bacillaceae</taxon>
        <taxon>Halalkalibacter</taxon>
    </lineage>
</organism>
<dbReference type="RefSeq" id="WP_251224078.1">
    <property type="nucleotide sequence ID" value="NZ_JAMBOL010000014.1"/>
</dbReference>
<name>A0A9X2DRY0_9BACI</name>
<sequence length="480" mass="54015">MEWKPNRDDQKPLYKQIAAYFEAEISSGHLPPASTLPSERALAATYAVNRSTIVAAYAELESMGLVTRQKGSGTKVSSDIWGLLNKRMPNWNHYVEAGSVLPNFPIVQRLREQSKDDRIINFMSGELSSDLFPTEQFQTILSSHRFTENLGYDEPQGNERLRAVIAEHVQAYRNIQTDASSILITSGAQQALHLIVQGLLQQGDAVAIEDPSYCCYTLPLFRSAGLHVHLVKPDNNGIRPADLIELHKKHRIRMIFLNPDFQNPTGTVLSLERRKKILDISSEFGIPVIEDDPYSLTSAGEFNQPTLKSLGLNGNVLYISSLSKIVASGLRVGWVIGPHPVIQRLADIKQQVDFGHSIFPQWVAKEFLDSAYFPHHISLLRQKLERRKQEMVTSLQALLPEQVEYETPQGGIHLWCKINGLSNENRLIEEAIKKGVIFTPGRIMGSESGFVRFTYGRGNEQQIREGIKRFKEALIESTMT</sequence>
<dbReference type="InterPro" id="IPR015422">
    <property type="entry name" value="PyrdxlP-dep_Trfase_small"/>
</dbReference>
<keyword evidence="8" id="KW-0804">Transcription</keyword>
<evidence type="ECO:0000256" key="1">
    <source>
        <dbReference type="ARBA" id="ARBA00001933"/>
    </source>
</evidence>
<dbReference type="GO" id="GO:0008483">
    <property type="term" value="F:transaminase activity"/>
    <property type="evidence" value="ECO:0007669"/>
    <property type="project" value="UniProtKB-KW"/>
</dbReference>
<dbReference type="InterPro" id="IPR000524">
    <property type="entry name" value="Tscrpt_reg_HTH_GntR"/>
</dbReference>
<dbReference type="Gene3D" id="3.40.640.10">
    <property type="entry name" value="Type I PLP-dependent aspartate aminotransferase-like (Major domain)"/>
    <property type="match status" value="1"/>
</dbReference>
<dbReference type="SUPFAM" id="SSF53383">
    <property type="entry name" value="PLP-dependent transferases"/>
    <property type="match status" value="1"/>
</dbReference>
<dbReference type="Pfam" id="PF00155">
    <property type="entry name" value="Aminotran_1_2"/>
    <property type="match status" value="1"/>
</dbReference>
<dbReference type="InterPro" id="IPR036390">
    <property type="entry name" value="WH_DNA-bd_sf"/>
</dbReference>
<dbReference type="SUPFAM" id="SSF46785">
    <property type="entry name" value="Winged helix' DNA-binding domain"/>
    <property type="match status" value="1"/>
</dbReference>
<proteinExistence type="inferred from homology"/>
<keyword evidence="6" id="KW-0805">Transcription regulation</keyword>
<comment type="similarity">
    <text evidence="2">In the C-terminal section; belongs to the class-I pyridoxal-phosphate-dependent aminotransferase family.</text>
</comment>
<dbReference type="Proteomes" id="UP001139179">
    <property type="component" value="Unassembled WGS sequence"/>
</dbReference>
<dbReference type="FunFam" id="3.40.640.10:FF:000023">
    <property type="entry name" value="Transcriptional regulator, GntR family"/>
    <property type="match status" value="1"/>
</dbReference>
<dbReference type="Gene3D" id="3.90.1150.10">
    <property type="entry name" value="Aspartate Aminotransferase, domain 1"/>
    <property type="match status" value="1"/>
</dbReference>
<dbReference type="GO" id="GO:0003677">
    <property type="term" value="F:DNA binding"/>
    <property type="evidence" value="ECO:0007669"/>
    <property type="project" value="UniProtKB-KW"/>
</dbReference>
<evidence type="ECO:0000259" key="9">
    <source>
        <dbReference type="PROSITE" id="PS50949"/>
    </source>
</evidence>
<reference evidence="10" key="1">
    <citation type="submission" date="2022-05" db="EMBL/GenBank/DDBJ databases">
        <title>Comparative Genomics of Spacecraft Associated Microbes.</title>
        <authorList>
            <person name="Tran M.T."/>
            <person name="Wright A."/>
            <person name="Seuylemezian A."/>
            <person name="Eisen J."/>
            <person name="Coil D."/>
        </authorList>
    </citation>
    <scope>NUCLEOTIDE SEQUENCE</scope>
    <source>
        <strain evidence="10">214.1.1</strain>
    </source>
</reference>
<accession>A0A9X2DRY0</accession>
<keyword evidence="4" id="KW-0808">Transferase</keyword>
<dbReference type="PRINTS" id="PR00035">
    <property type="entry name" value="HTHGNTR"/>
</dbReference>
<dbReference type="GO" id="GO:0003700">
    <property type="term" value="F:DNA-binding transcription factor activity"/>
    <property type="evidence" value="ECO:0007669"/>
    <property type="project" value="InterPro"/>
</dbReference>
<keyword evidence="7" id="KW-0238">DNA-binding</keyword>
<dbReference type="PANTHER" id="PTHR46577:SF2">
    <property type="entry name" value="TRANSCRIPTIONAL REGULATORY PROTEIN"/>
    <property type="match status" value="1"/>
</dbReference>
<dbReference type="AlphaFoldDB" id="A0A9X2DRY0"/>
<dbReference type="PANTHER" id="PTHR46577">
    <property type="entry name" value="HTH-TYPE TRANSCRIPTIONAL REGULATORY PROTEIN GABR"/>
    <property type="match status" value="1"/>
</dbReference>
<comment type="cofactor">
    <cofactor evidence="1">
        <name>pyridoxal 5'-phosphate</name>
        <dbReference type="ChEBI" id="CHEBI:597326"/>
    </cofactor>
</comment>
<dbReference type="Pfam" id="PF00392">
    <property type="entry name" value="GntR"/>
    <property type="match status" value="1"/>
</dbReference>
<dbReference type="InterPro" id="IPR051446">
    <property type="entry name" value="HTH_trans_reg/aminotransferase"/>
</dbReference>
<keyword evidence="11" id="KW-1185">Reference proteome</keyword>